<evidence type="ECO:0000256" key="1">
    <source>
        <dbReference type="SAM" id="MobiDB-lite"/>
    </source>
</evidence>
<dbReference type="Proteomes" id="UP001189429">
    <property type="component" value="Unassembled WGS sequence"/>
</dbReference>
<feature type="region of interest" description="Disordered" evidence="1">
    <location>
        <begin position="340"/>
        <end position="375"/>
    </location>
</feature>
<proteinExistence type="predicted"/>
<reference evidence="2" key="1">
    <citation type="submission" date="2023-10" db="EMBL/GenBank/DDBJ databases">
        <authorList>
            <person name="Chen Y."/>
            <person name="Shah S."/>
            <person name="Dougan E. K."/>
            <person name="Thang M."/>
            <person name="Chan C."/>
        </authorList>
    </citation>
    <scope>NUCLEOTIDE SEQUENCE [LARGE SCALE GENOMIC DNA]</scope>
</reference>
<name>A0ABN9YDS8_9DINO</name>
<keyword evidence="3" id="KW-1185">Reference proteome</keyword>
<protein>
    <submittedName>
        <fullName evidence="2">Uncharacterized protein</fullName>
    </submittedName>
</protein>
<organism evidence="2 3">
    <name type="scientific">Prorocentrum cordatum</name>
    <dbReference type="NCBI Taxonomy" id="2364126"/>
    <lineage>
        <taxon>Eukaryota</taxon>
        <taxon>Sar</taxon>
        <taxon>Alveolata</taxon>
        <taxon>Dinophyceae</taxon>
        <taxon>Prorocentrales</taxon>
        <taxon>Prorocentraceae</taxon>
        <taxon>Prorocentrum</taxon>
    </lineage>
</organism>
<gene>
    <name evidence="2" type="ORF">PCOR1329_LOCUS84524</name>
</gene>
<feature type="region of interest" description="Disordered" evidence="1">
    <location>
        <begin position="1"/>
        <end position="95"/>
    </location>
</feature>
<sequence length="612" mass="67033">MQPANTLALGGSFEGATQAPGSPRQTPTASPRPYLTGPPNSGSGLEASKNARGGARAASKVRVVSHTKVKYGVPESPRESIDGDATAPPEKDASNPVPATAKVALLVLKFCANITASIAKKKGGEGRWAWRLRRIMNAGLMRRILRCIAMWDQFASKHLVWHGPPWRDGKTVTISGGCWQISQESVVTVSDVVDAMLQHMRSGAGADDLQGFVETYTKSSRRRLAVRSYGARDREARREARAHLQTGFRRVQSSTKKFRQEMGLLASDLNRANFSNKSMQTQEQNILSKEKATQMALRHGQVTSDAALATHRIFMFQQMARLQPSIKNVGRDIKGLPLLESPEQRDWQAEGTDWQAGQAEDGEASPSEDEEETRAQRLWRKVRRNLHILIKQKQNEERRRSSVGQLADVPVELRQRVKQVLRLNDAEAHAQRIVDLVQWRGVLSGTAAASTGKVRFAALLQVMNKGIIELQELVQTVTFEEEQVVQMQSDLQGIITDRIEQEEVSLFTQFARTGDIAEDVMQFVENLAGQGGEGEPPRAAVQAPGAEGGAGQEDERDRRGGGAPVPARAGAARERRGGLRGGHGAGPQDVDAGRPQEHRRQGEGQARDGGVH</sequence>
<feature type="compositionally biased region" description="Polar residues" evidence="1">
    <location>
        <begin position="19"/>
        <end position="29"/>
    </location>
</feature>
<evidence type="ECO:0000313" key="2">
    <source>
        <dbReference type="EMBL" id="CAK0910309.1"/>
    </source>
</evidence>
<dbReference type="EMBL" id="CAUYUJ010022370">
    <property type="protein sequence ID" value="CAK0910309.1"/>
    <property type="molecule type" value="Genomic_DNA"/>
</dbReference>
<feature type="region of interest" description="Disordered" evidence="1">
    <location>
        <begin position="528"/>
        <end position="612"/>
    </location>
</feature>
<accession>A0ABN9YDS8</accession>
<feature type="compositionally biased region" description="Basic and acidic residues" evidence="1">
    <location>
        <begin position="591"/>
        <end position="612"/>
    </location>
</feature>
<comment type="caution">
    <text evidence="2">The sequence shown here is derived from an EMBL/GenBank/DDBJ whole genome shotgun (WGS) entry which is preliminary data.</text>
</comment>
<evidence type="ECO:0000313" key="3">
    <source>
        <dbReference type="Proteomes" id="UP001189429"/>
    </source>
</evidence>
<feature type="compositionally biased region" description="Acidic residues" evidence="1">
    <location>
        <begin position="360"/>
        <end position="372"/>
    </location>
</feature>